<keyword evidence="3 6" id="KW-1133">Transmembrane helix</keyword>
<name>A0A0L0DDN8_THETB</name>
<dbReference type="GeneID" id="25565555"/>
<accession>A0A0L0DDN8</accession>
<dbReference type="Pfam" id="PF10507">
    <property type="entry name" value="TMEM65"/>
    <property type="match status" value="1"/>
</dbReference>
<feature type="region of interest" description="Disordered" evidence="5">
    <location>
        <begin position="132"/>
        <end position="153"/>
    </location>
</feature>
<gene>
    <name evidence="8" type="ORF">AMSG_06391</name>
</gene>
<sequence>MLGIRWATGLRSTLALVRAGAVSCPSAARRRASTAAVGGQSAGSRDEMARVARELEAHPELMSTLVASLSPAVLSRLTKALYSELNAGAAPEALSQAVREFNKADVNASASISRDEFLVWWEARGKFLPRDGMGSKPAAGGAASRDASVPPPTRQQLIQHALRSSIPFVGFGIVDNSLMITLGEVVDLTIGQSLGISTLASAALGNMVADVSGIASGGFIESVAYSMGLKDPHLSVAQLRLRVTRTTQMLASMVGIVIGCAIGMFPLLFIDADHHHDKDHEAPPEPPVVVTAE</sequence>
<dbReference type="AlphaFoldDB" id="A0A0L0DDN8"/>
<feature type="signal peptide" evidence="7">
    <location>
        <begin position="1"/>
        <end position="19"/>
    </location>
</feature>
<keyword evidence="2 6" id="KW-0812">Transmembrane</keyword>
<feature type="transmembrane region" description="Helical" evidence="6">
    <location>
        <begin position="249"/>
        <end position="270"/>
    </location>
</feature>
<dbReference type="OMA" id="FYLNCSV"/>
<keyword evidence="7" id="KW-0732">Signal</keyword>
<keyword evidence="4 6" id="KW-0472">Membrane</keyword>
<dbReference type="GO" id="GO:0005739">
    <property type="term" value="C:mitochondrion"/>
    <property type="evidence" value="ECO:0007669"/>
    <property type="project" value="TreeGrafter"/>
</dbReference>
<evidence type="ECO:0000313" key="8">
    <source>
        <dbReference type="EMBL" id="KNC50236.1"/>
    </source>
</evidence>
<evidence type="ECO:0000256" key="6">
    <source>
        <dbReference type="SAM" id="Phobius"/>
    </source>
</evidence>
<organism evidence="8 9">
    <name type="scientific">Thecamonas trahens ATCC 50062</name>
    <dbReference type="NCBI Taxonomy" id="461836"/>
    <lineage>
        <taxon>Eukaryota</taxon>
        <taxon>Apusozoa</taxon>
        <taxon>Apusomonadida</taxon>
        <taxon>Apusomonadidae</taxon>
        <taxon>Thecamonas</taxon>
    </lineage>
</organism>
<dbReference type="OrthoDB" id="430821at2759"/>
<evidence type="ECO:0000313" key="9">
    <source>
        <dbReference type="Proteomes" id="UP000054408"/>
    </source>
</evidence>
<dbReference type="PANTHER" id="PTHR21706:SF15">
    <property type="entry name" value="TRANSMEMBRANE PROTEIN 65"/>
    <property type="match status" value="1"/>
</dbReference>
<proteinExistence type="predicted"/>
<evidence type="ECO:0000256" key="2">
    <source>
        <dbReference type="ARBA" id="ARBA00022692"/>
    </source>
</evidence>
<reference evidence="8 9" key="1">
    <citation type="submission" date="2010-05" db="EMBL/GenBank/DDBJ databases">
        <title>The Genome Sequence of Thecamonas trahens ATCC 50062.</title>
        <authorList>
            <consortium name="The Broad Institute Genome Sequencing Platform"/>
            <person name="Russ C."/>
            <person name="Cuomo C."/>
            <person name="Shea T."/>
            <person name="Young S.K."/>
            <person name="Zeng Q."/>
            <person name="Koehrsen M."/>
            <person name="Haas B."/>
            <person name="Borodovsky M."/>
            <person name="Guigo R."/>
            <person name="Alvarado L."/>
            <person name="Berlin A."/>
            <person name="Bochicchio J."/>
            <person name="Borenstein D."/>
            <person name="Chapman S."/>
            <person name="Chen Z."/>
            <person name="Freedman E."/>
            <person name="Gellesch M."/>
            <person name="Goldberg J."/>
            <person name="Griggs A."/>
            <person name="Gujja S."/>
            <person name="Heilman E."/>
            <person name="Heiman D."/>
            <person name="Hepburn T."/>
            <person name="Howarth C."/>
            <person name="Jen D."/>
            <person name="Larson L."/>
            <person name="Mehta T."/>
            <person name="Park D."/>
            <person name="Pearson M."/>
            <person name="Roberts A."/>
            <person name="Saif S."/>
            <person name="Shenoy N."/>
            <person name="Sisk P."/>
            <person name="Stolte C."/>
            <person name="Sykes S."/>
            <person name="Thomson T."/>
            <person name="Walk T."/>
            <person name="White J."/>
            <person name="Yandava C."/>
            <person name="Burger G."/>
            <person name="Gray M.W."/>
            <person name="Holland P.W.H."/>
            <person name="King N."/>
            <person name="Lang F.B.F."/>
            <person name="Roger A.J."/>
            <person name="Ruiz-Trillo I."/>
            <person name="Lander E."/>
            <person name="Nusbaum C."/>
        </authorList>
    </citation>
    <scope>NUCLEOTIDE SEQUENCE [LARGE SCALE GENOMIC DNA]</scope>
    <source>
        <strain evidence="8 9">ATCC 50062</strain>
    </source>
</reference>
<protein>
    <submittedName>
        <fullName evidence="8">CR042 protein</fullName>
    </submittedName>
</protein>
<dbReference type="InterPro" id="IPR019537">
    <property type="entry name" value="TMEM65"/>
</dbReference>
<dbReference type="GO" id="GO:0016020">
    <property type="term" value="C:membrane"/>
    <property type="evidence" value="ECO:0007669"/>
    <property type="project" value="UniProtKB-SubCell"/>
</dbReference>
<dbReference type="eggNOG" id="KOG4619">
    <property type="taxonomic scope" value="Eukaryota"/>
</dbReference>
<dbReference type="RefSeq" id="XP_013757066.1">
    <property type="nucleotide sequence ID" value="XM_013901612.1"/>
</dbReference>
<evidence type="ECO:0000256" key="1">
    <source>
        <dbReference type="ARBA" id="ARBA00004141"/>
    </source>
</evidence>
<comment type="subcellular location">
    <subcellularLocation>
        <location evidence="1">Membrane</location>
        <topology evidence="1">Multi-pass membrane protein</topology>
    </subcellularLocation>
</comment>
<keyword evidence="9" id="KW-1185">Reference proteome</keyword>
<dbReference type="Proteomes" id="UP000054408">
    <property type="component" value="Unassembled WGS sequence"/>
</dbReference>
<dbReference type="EMBL" id="GL349460">
    <property type="protein sequence ID" value="KNC50236.1"/>
    <property type="molecule type" value="Genomic_DNA"/>
</dbReference>
<evidence type="ECO:0000256" key="4">
    <source>
        <dbReference type="ARBA" id="ARBA00023136"/>
    </source>
</evidence>
<evidence type="ECO:0000256" key="5">
    <source>
        <dbReference type="SAM" id="MobiDB-lite"/>
    </source>
</evidence>
<evidence type="ECO:0000256" key="7">
    <source>
        <dbReference type="SAM" id="SignalP"/>
    </source>
</evidence>
<dbReference type="PANTHER" id="PTHR21706">
    <property type="entry name" value="TRANSMEMBRANE PROTEIN 65"/>
    <property type="match status" value="1"/>
</dbReference>
<evidence type="ECO:0000256" key="3">
    <source>
        <dbReference type="ARBA" id="ARBA00022989"/>
    </source>
</evidence>
<feature type="chain" id="PRO_5005537439" evidence="7">
    <location>
        <begin position="20"/>
        <end position="293"/>
    </location>
</feature>